<name>A0A2S7UWD9_9GAMM</name>
<organism evidence="3 4">
    <name type="scientific">Psychrosphaera saromensis</name>
    <dbReference type="NCBI Taxonomy" id="716813"/>
    <lineage>
        <taxon>Bacteria</taxon>
        <taxon>Pseudomonadati</taxon>
        <taxon>Pseudomonadota</taxon>
        <taxon>Gammaproteobacteria</taxon>
        <taxon>Alteromonadales</taxon>
        <taxon>Pseudoalteromonadaceae</taxon>
        <taxon>Psychrosphaera</taxon>
    </lineage>
</organism>
<dbReference type="Proteomes" id="UP000239007">
    <property type="component" value="Unassembled WGS sequence"/>
</dbReference>
<protein>
    <submittedName>
        <fullName evidence="3">MFS transporter</fullName>
    </submittedName>
</protein>
<comment type="caution">
    <text evidence="3">The sequence shown here is derived from an EMBL/GenBank/DDBJ whole genome shotgun (WGS) entry which is preliminary data.</text>
</comment>
<evidence type="ECO:0000313" key="3">
    <source>
        <dbReference type="EMBL" id="PQJ53591.1"/>
    </source>
</evidence>
<reference evidence="3 4" key="1">
    <citation type="submission" date="2016-12" db="EMBL/GenBank/DDBJ databases">
        <title>Diversity of luminous bacteria.</title>
        <authorList>
            <person name="Yoshizawa S."/>
            <person name="Kogure K."/>
        </authorList>
    </citation>
    <scope>NUCLEOTIDE SEQUENCE [LARGE SCALE GENOMIC DNA]</scope>
    <source>
        <strain evidence="3 4">SA4-48</strain>
    </source>
</reference>
<dbReference type="GO" id="GO:0015293">
    <property type="term" value="F:symporter activity"/>
    <property type="evidence" value="ECO:0007669"/>
    <property type="project" value="InterPro"/>
</dbReference>
<dbReference type="OrthoDB" id="181905at2"/>
<keyword evidence="2" id="KW-0812">Transmembrane</keyword>
<dbReference type="PANTHER" id="PTHR11328:SF24">
    <property type="entry name" value="MAJOR FACILITATOR SUPERFAMILY (MFS) PROFILE DOMAIN-CONTAINING PROTEIN"/>
    <property type="match status" value="1"/>
</dbReference>
<dbReference type="GO" id="GO:0008643">
    <property type="term" value="P:carbohydrate transport"/>
    <property type="evidence" value="ECO:0007669"/>
    <property type="project" value="InterPro"/>
</dbReference>
<dbReference type="RefSeq" id="WP_105052076.1">
    <property type="nucleotide sequence ID" value="NZ_BMYG01000002.1"/>
</dbReference>
<keyword evidence="4" id="KW-1185">Reference proteome</keyword>
<evidence type="ECO:0000256" key="1">
    <source>
        <dbReference type="ARBA" id="ARBA00009617"/>
    </source>
</evidence>
<dbReference type="InterPro" id="IPR036259">
    <property type="entry name" value="MFS_trans_sf"/>
</dbReference>
<feature type="transmembrane region" description="Helical" evidence="2">
    <location>
        <begin position="38"/>
        <end position="61"/>
    </location>
</feature>
<feature type="transmembrane region" description="Helical" evidence="2">
    <location>
        <begin position="187"/>
        <end position="209"/>
    </location>
</feature>
<feature type="transmembrane region" description="Helical" evidence="2">
    <location>
        <begin position="239"/>
        <end position="259"/>
    </location>
</feature>
<feature type="transmembrane region" description="Helical" evidence="2">
    <location>
        <begin position="413"/>
        <end position="435"/>
    </location>
</feature>
<dbReference type="SUPFAM" id="SSF103473">
    <property type="entry name" value="MFS general substrate transporter"/>
    <property type="match status" value="1"/>
</dbReference>
<feature type="transmembrane region" description="Helical" evidence="2">
    <location>
        <begin position="304"/>
        <end position="323"/>
    </location>
</feature>
<gene>
    <name evidence="3" type="ORF">BTO11_07865</name>
</gene>
<dbReference type="Pfam" id="PF13347">
    <property type="entry name" value="MFS_2"/>
    <property type="match status" value="1"/>
</dbReference>
<accession>A0A2S7UWD9</accession>
<dbReference type="AlphaFoldDB" id="A0A2S7UWD9"/>
<feature type="transmembrane region" description="Helical" evidence="2">
    <location>
        <begin position="90"/>
        <end position="109"/>
    </location>
</feature>
<feature type="transmembrane region" description="Helical" evidence="2">
    <location>
        <begin position="279"/>
        <end position="299"/>
    </location>
</feature>
<dbReference type="Gene3D" id="1.20.1250.20">
    <property type="entry name" value="MFS general substrate transporter like domains"/>
    <property type="match status" value="2"/>
</dbReference>
<evidence type="ECO:0000256" key="2">
    <source>
        <dbReference type="SAM" id="Phobius"/>
    </source>
</evidence>
<feature type="transmembrane region" description="Helical" evidence="2">
    <location>
        <begin position="157"/>
        <end position="175"/>
    </location>
</feature>
<proteinExistence type="inferred from homology"/>
<sequence>MEVSSSSIKQSNKLSLKEKVGYACGDVASNFYWRVFDVFLFIFYTDVFGLSATAVGTMMLVTRLIDAFSDPLMGAMADRTSTKYGKFRPYLLWGITPIVAAGVLTFTVPDVGDSGKLIWAYATYIFMMLAYTFINVPYGALMGVITSDSNQRTTLTSFRFIGAFSGGTIVAYLTPDLVAYLGNGNEILGWQLTMALYGAVAAVLFFITFATTKERISPPAEQKTPILQDLKDLTQNKPWIILFSLALIIMLTITLRGSSGTFYFKYFVGREDLIGSFSMAYMLSLMVGAASTPILVKFLDKKKLLLILMGLVAILSVIFFFLPKDNLPLIFAVQILIGLCLGPKSPLVFSMYADTADYSEWKNGRRATAMIFSAAAFAQKLGGAIAGGMMGWLLGSLGYVANQAQNSASEMGILLLMSIIPAVFAVLAVACIWFYPLGQQTLSQVQNELKQKSNYQAGASE</sequence>
<keyword evidence="2" id="KW-0472">Membrane</keyword>
<dbReference type="GO" id="GO:0006814">
    <property type="term" value="P:sodium ion transport"/>
    <property type="evidence" value="ECO:0007669"/>
    <property type="project" value="InterPro"/>
</dbReference>
<feature type="transmembrane region" description="Helical" evidence="2">
    <location>
        <begin position="329"/>
        <end position="349"/>
    </location>
</feature>
<feature type="transmembrane region" description="Helical" evidence="2">
    <location>
        <begin position="121"/>
        <end position="145"/>
    </location>
</feature>
<dbReference type="CDD" id="cd17332">
    <property type="entry name" value="MFS_MelB_like"/>
    <property type="match status" value="1"/>
</dbReference>
<feature type="transmembrane region" description="Helical" evidence="2">
    <location>
        <begin position="370"/>
        <end position="393"/>
    </location>
</feature>
<dbReference type="NCBIfam" id="TIGR00792">
    <property type="entry name" value="gph"/>
    <property type="match status" value="1"/>
</dbReference>
<comment type="similarity">
    <text evidence="1">Belongs to the sodium:galactoside symporter (TC 2.A.2) family.</text>
</comment>
<dbReference type="InterPro" id="IPR039672">
    <property type="entry name" value="MFS_2"/>
</dbReference>
<dbReference type="GO" id="GO:0005886">
    <property type="term" value="C:plasma membrane"/>
    <property type="evidence" value="ECO:0007669"/>
    <property type="project" value="TreeGrafter"/>
</dbReference>
<keyword evidence="2" id="KW-1133">Transmembrane helix</keyword>
<evidence type="ECO:0000313" key="4">
    <source>
        <dbReference type="Proteomes" id="UP000239007"/>
    </source>
</evidence>
<dbReference type="InterPro" id="IPR001927">
    <property type="entry name" value="Na/Gal_symport"/>
</dbReference>
<dbReference type="PANTHER" id="PTHR11328">
    <property type="entry name" value="MAJOR FACILITATOR SUPERFAMILY DOMAIN-CONTAINING PROTEIN"/>
    <property type="match status" value="1"/>
</dbReference>
<dbReference type="EMBL" id="MSCH01000003">
    <property type="protein sequence ID" value="PQJ53591.1"/>
    <property type="molecule type" value="Genomic_DNA"/>
</dbReference>